<dbReference type="OrthoDB" id="239739at2759"/>
<reference evidence="5 6" key="1">
    <citation type="submission" date="2013-07" db="EMBL/GenBank/DDBJ databases">
        <authorList>
            <person name="Stoco P.H."/>
            <person name="Wagner G."/>
            <person name="Gerber A."/>
            <person name="Zaha A."/>
            <person name="Thompson C."/>
            <person name="Bartholomeu D.C."/>
            <person name="Luckemeyer D.D."/>
            <person name="Bahia D."/>
            <person name="Loreto E."/>
            <person name="Prestes E.B."/>
            <person name="Lima F.M."/>
            <person name="Rodrigues-Luiz G."/>
            <person name="Vallejo G.A."/>
            <person name="Filho J.F."/>
            <person name="Monteiro K.M."/>
            <person name="Tyler K.M."/>
            <person name="de Almeida L.G."/>
            <person name="Ortiz M.F."/>
            <person name="Siervo M.A."/>
            <person name="de Moraes M.H."/>
            <person name="Cunha O.L."/>
            <person name="Mendonca-Neto R."/>
            <person name="Silva R."/>
            <person name="Teixeira S.M."/>
            <person name="Murta S.M."/>
            <person name="Sincero T.C."/>
            <person name="Mendes T.A."/>
            <person name="Urmenyi T.P."/>
            <person name="Silva V.G."/>
            <person name="da Rocha W.D."/>
            <person name="Andersson B."/>
            <person name="Romanha A.J."/>
            <person name="Steindel M."/>
            <person name="de Vasconcelos A.T."/>
            <person name="Grisard E.C."/>
        </authorList>
    </citation>
    <scope>NUCLEOTIDE SEQUENCE [LARGE SCALE GENOMIC DNA]</scope>
    <source>
        <strain evidence="5 6">SC58</strain>
    </source>
</reference>
<dbReference type="EMBL" id="AUPL01004406">
    <property type="protein sequence ID" value="ESL07900.1"/>
    <property type="molecule type" value="Genomic_DNA"/>
</dbReference>
<keyword evidence="1" id="KW-0479">Metal-binding</keyword>
<evidence type="ECO:0000256" key="2">
    <source>
        <dbReference type="ARBA" id="ARBA00022771"/>
    </source>
</evidence>
<dbReference type="SMART" id="SM00547">
    <property type="entry name" value="ZnF_RBZ"/>
    <property type="match status" value="3"/>
</dbReference>
<protein>
    <recommendedName>
        <fullName evidence="4">RanBP2-type domain-containing protein</fullName>
    </recommendedName>
</protein>
<gene>
    <name evidence="5" type="ORF">TRSC58_04406</name>
</gene>
<dbReference type="InterPro" id="IPR001876">
    <property type="entry name" value="Znf_RanBP2"/>
</dbReference>
<dbReference type="PROSITE" id="PS01358">
    <property type="entry name" value="ZF_RANBP2_1"/>
    <property type="match status" value="1"/>
</dbReference>
<evidence type="ECO:0000256" key="1">
    <source>
        <dbReference type="ARBA" id="ARBA00022723"/>
    </source>
</evidence>
<dbReference type="VEuPathDB" id="TriTrypDB:TRSC58_04406"/>
<organism evidence="5 6">
    <name type="scientific">Trypanosoma rangeli SC58</name>
    <dbReference type="NCBI Taxonomy" id="429131"/>
    <lineage>
        <taxon>Eukaryota</taxon>
        <taxon>Discoba</taxon>
        <taxon>Euglenozoa</taxon>
        <taxon>Kinetoplastea</taxon>
        <taxon>Metakinetoplastina</taxon>
        <taxon>Trypanosomatida</taxon>
        <taxon>Trypanosomatidae</taxon>
        <taxon>Trypanosoma</taxon>
        <taxon>Herpetosoma</taxon>
    </lineage>
</organism>
<dbReference type="GO" id="GO:0008270">
    <property type="term" value="F:zinc ion binding"/>
    <property type="evidence" value="ECO:0007669"/>
    <property type="project" value="UniProtKB-KW"/>
</dbReference>
<comment type="caution">
    <text evidence="5">The sequence shown here is derived from an EMBL/GenBank/DDBJ whole genome shotgun (WGS) entry which is preliminary data.</text>
</comment>
<keyword evidence="2" id="KW-0863">Zinc-finger</keyword>
<evidence type="ECO:0000313" key="5">
    <source>
        <dbReference type="EMBL" id="ESL07900.1"/>
    </source>
</evidence>
<feature type="domain" description="RanBP2-type" evidence="4">
    <location>
        <begin position="1084"/>
        <end position="1103"/>
    </location>
</feature>
<evidence type="ECO:0000256" key="3">
    <source>
        <dbReference type="ARBA" id="ARBA00022833"/>
    </source>
</evidence>
<proteinExistence type="predicted"/>
<keyword evidence="6" id="KW-1185">Reference proteome</keyword>
<keyword evidence="3" id="KW-0862">Zinc</keyword>
<accession>A0A061J0R9</accession>
<name>A0A061J0R9_TRYRA</name>
<sequence length="1217" mass="135933">MRLPASRTFNSPCMARNHGAIFGHTDRAVPPYFTLALGMDFAPAKSLSSSIHVVQQERPPPFLALTFLTRCWMAWAANFAASGTPIGRGDGGAAALAALLTASEESLWLYCQKEENREQDFCKCAPRHRAREEAKVSKGSLTVGKPVDRHGYQQIVEIMLRWCGNQLTQRTLVSLLQYAVQVEDSEGAVLTELMELLDSVKDSDHMTYERCLRTVLAASLPIHIAPVILSVLRGRKVTVGVVKLCLHHLAIVVRGRHTGALPLESAMGGFHECAVAAFCWLLANVKDGNGELYIQVMSCLKHAPVFLLCEVYRTMEQNNLVTASIRCKFLANCGITIAISNAVPRHCSEVIVRAFRALTRSNRETRHIEEGLVHGSAVLVVLHRDELVREAYAARPTLRETPHSVMAYVRSGDVSQSHQALLRLAQSREEGWINIPLPVVLAIQAVCTLVGRSGDSVDMNFLYRALVSFHNPGMIVSQYVEYVVAGICDRISRVGREVSKDTPPRIVLGLVLPLLRTVVTYVGDDINTDMFLQLLETSVALKHFAVPLTSSILWNLQRSSSLALKELFSRVDSTTNGIPFLNYYALCLARDRGRREIVEHLSVVWRCDSDPILKRHASLAPAYKLWKCASCGRLNSDRFNYCLCSALRNSFVVCAGCGNAQDERWRCCQSCGKEIREDVIAAAFVRRSWNCDDCGASNPARQTFFCFRCKAPSGPVAKVAKSLEGVEKKHCLCPSNKELNVKKKWRGVLQYCRCCGWFCEAWAAKNSLVWHCEGCGELRSSLDRACPDCPQVECLPFAVVRKSCDSLSCPACRLPFVNPFALRCLQCDGPLQRDTLSEGAGVGTVTKDDTYVAFRCLHCDVITVGSTASCNCRNCGEDMLDADCIHVASRHCEGCSKGMEPLRIEAICMHCTRLLPPVPKEGWSVSVILETMKRLGQLMERDGVCESWTTLLQDLLYSFQTQIELRVIEETRVMIAVELGRLQTHLYKFIAYDAVARRVIALTKQLLEYIDTKCGLLETLHFLNGQCRYCLGTHPKELCLHHKEPWICEECGAENSNADVCSYVCQQCLAWRPYVQEKCPTEAWGCPQCWRVNVEFEAFCIFCGVQRAAVESAVEEASETYPFFPAKCATCGLVHLEARCPLCHNDVSESMDYAEGVVCMVTNRYAFIRPSGMEHPNQRVYVGAPWLRKRQWTEGEKVTFTAKLNKRGGFRVTYIHP</sequence>
<dbReference type="Proteomes" id="UP000031737">
    <property type="component" value="Unassembled WGS sequence"/>
</dbReference>
<evidence type="ECO:0000313" key="6">
    <source>
        <dbReference type="Proteomes" id="UP000031737"/>
    </source>
</evidence>
<dbReference type="AlphaFoldDB" id="A0A061J0R9"/>
<evidence type="ECO:0000259" key="4">
    <source>
        <dbReference type="PROSITE" id="PS01358"/>
    </source>
</evidence>